<feature type="signal peptide" evidence="2">
    <location>
        <begin position="1"/>
        <end position="41"/>
    </location>
</feature>
<gene>
    <name evidence="3" type="ORF">ABID28_000425</name>
</gene>
<feature type="chain" id="PRO_5046396504" evidence="2">
    <location>
        <begin position="42"/>
        <end position="1016"/>
    </location>
</feature>
<keyword evidence="4" id="KW-1185">Reference proteome</keyword>
<evidence type="ECO:0000256" key="2">
    <source>
        <dbReference type="SAM" id="SignalP"/>
    </source>
</evidence>
<sequence>MYFNRQGSQQKNWRMIKKGKQFLFGCSLVLAIGAVANVASADTVTTEPTTTLDNTASVGSEDGTSVETSTEAVTEAATSTATSEASSTVATSTAATSEASSESAASTVATSEASSEAATSTATSEASSESATSTATEASTEVVAETTNRTAYIAYEVQYTTSTGEVVAKTANLVATETSEEVAESTLTVAAADIPAGYTLAQGQAATITQQISESQVNILSFAIVKKSEEEEIAESQLANKTVLEQVISEAIVLSDEALRQVATTQAGNTELEAAATSTQETVDNAIIVLEDASATQEQVDSQVEAVKASTLALADEMLKVDEDGNLTVALNTTGTTISAERGTGTAANVVSNYEIRDGYVYWTHEFNNNYVNRNYYNYFFTIPSSVGAMEDLVVTQYNTDGSVRSTSNTWPDGEGDEGGIAANIGRIGNGYFDKKGLNEGRVNAPLYANQNHILSAIDRTGFAGSDAILNNSQSEYYVLNSSRRTNNTTRWTVTYRTPIVDDSKPLDYIAGGAAQVKADKDDVVVGTYGAVLKEDLDIQNDYKLAWTQQSVSSRNDAGFAWSDDGKSIIYYYDADDTTSFNANEILKLLVANPVDSTNRTLNGDEKEKLETGIVNSTADNYYGTGDSTGADGFYYKDYLAYENGNLVQYLDLVNPTHLGGGETIPLDVDKTNTTDSITIDAKNGAGEITITSDDIPSGKQLVNSVTQRQVYAGTRIVALDSTINSATDTNVVNLYFVPYTAAPNQAPTIDSIGTDGTQLNSDSTNNKYLFVFGTTEGTTETETGATTAAPVVNKDNATATIAMSDADGTIASVSYDDAKPSPMTTLGSNLTLGTDGKLEGSFNHGAGGYYTRRVTVTDDDGATATSNAFYVYAYTDKEVDTTSIEKEEGTAVTEAEIFAKLAIATTSDAFPNTGKNIPTVPDTEYTRTVVGYRAVGSTDVTEATVDTLPTTGEYEVRVQTRNIYGQDIYNWITVSYSDTVAPETPSVVANEDGTVTVTPSQTAGDDTKTTDITYT</sequence>
<name>A0ABV2JGB4_9STRE</name>
<organism evidence="3 4">
    <name type="scientific">Streptococcus porcorum</name>
    <dbReference type="NCBI Taxonomy" id="701526"/>
    <lineage>
        <taxon>Bacteria</taxon>
        <taxon>Bacillati</taxon>
        <taxon>Bacillota</taxon>
        <taxon>Bacilli</taxon>
        <taxon>Lactobacillales</taxon>
        <taxon>Streptococcaceae</taxon>
        <taxon>Streptococcus</taxon>
    </lineage>
</organism>
<dbReference type="Gene3D" id="1.20.5.420">
    <property type="entry name" value="Immunoglobulin FC, subunit C"/>
    <property type="match status" value="1"/>
</dbReference>
<evidence type="ECO:0000313" key="3">
    <source>
        <dbReference type="EMBL" id="MET3633791.1"/>
    </source>
</evidence>
<evidence type="ECO:0000313" key="4">
    <source>
        <dbReference type="Proteomes" id="UP001549037"/>
    </source>
</evidence>
<dbReference type="EMBL" id="JBEPLN010000005">
    <property type="protein sequence ID" value="MET3633791.1"/>
    <property type="molecule type" value="Genomic_DNA"/>
</dbReference>
<feature type="region of interest" description="Disordered" evidence="1">
    <location>
        <begin position="42"/>
        <end position="142"/>
    </location>
</feature>
<dbReference type="Proteomes" id="UP001549037">
    <property type="component" value="Unassembled WGS sequence"/>
</dbReference>
<feature type="compositionally biased region" description="Low complexity" evidence="1">
    <location>
        <begin position="65"/>
        <end position="142"/>
    </location>
</feature>
<comment type="caution">
    <text evidence="3">The sequence shown here is derived from an EMBL/GenBank/DDBJ whole genome shotgun (WGS) entry which is preliminary data.</text>
</comment>
<feature type="compositionally biased region" description="Low complexity" evidence="1">
    <location>
        <begin position="43"/>
        <end position="55"/>
    </location>
</feature>
<accession>A0ABV2JGB4</accession>
<proteinExistence type="predicted"/>
<feature type="non-terminal residue" evidence="3">
    <location>
        <position position="1016"/>
    </location>
</feature>
<keyword evidence="2" id="KW-0732">Signal</keyword>
<evidence type="ECO:0000256" key="1">
    <source>
        <dbReference type="SAM" id="MobiDB-lite"/>
    </source>
</evidence>
<protein>
    <submittedName>
        <fullName evidence="3">Uncharacterized protein</fullName>
    </submittedName>
</protein>
<feature type="region of interest" description="Disordered" evidence="1">
    <location>
        <begin position="997"/>
        <end position="1016"/>
    </location>
</feature>
<reference evidence="3 4" key="1">
    <citation type="submission" date="2024-06" db="EMBL/GenBank/DDBJ databases">
        <title>Genomic Encyclopedia of Type Strains, Phase IV (KMG-IV): sequencing the most valuable type-strain genomes for metagenomic binning, comparative biology and taxonomic classification.</title>
        <authorList>
            <person name="Goeker M."/>
        </authorList>
    </citation>
    <scope>NUCLEOTIDE SEQUENCE [LARGE SCALE GENOMIC DNA]</scope>
    <source>
        <strain evidence="3 4">DSM 28302</strain>
    </source>
</reference>